<evidence type="ECO:0000313" key="2">
    <source>
        <dbReference type="EMBL" id="KAK0453948.1"/>
    </source>
</evidence>
<comment type="caution">
    <text evidence="2">The sequence shown here is derived from an EMBL/GenBank/DDBJ whole genome shotgun (WGS) entry which is preliminary data.</text>
</comment>
<reference evidence="2" key="1">
    <citation type="submission" date="2023-06" db="EMBL/GenBank/DDBJ databases">
        <authorList>
            <consortium name="Lawrence Berkeley National Laboratory"/>
            <person name="Ahrendt S."/>
            <person name="Sahu N."/>
            <person name="Indic B."/>
            <person name="Wong-Bajracharya J."/>
            <person name="Merenyi Z."/>
            <person name="Ke H.-M."/>
            <person name="Monk M."/>
            <person name="Kocsube S."/>
            <person name="Drula E."/>
            <person name="Lipzen A."/>
            <person name="Balint B."/>
            <person name="Henrissat B."/>
            <person name="Andreopoulos B."/>
            <person name="Martin F.M."/>
            <person name="Harder C.B."/>
            <person name="Rigling D."/>
            <person name="Ford K.L."/>
            <person name="Foster G.D."/>
            <person name="Pangilinan J."/>
            <person name="Papanicolaou A."/>
            <person name="Barry K."/>
            <person name="LaButti K."/>
            <person name="Viragh M."/>
            <person name="Koriabine M."/>
            <person name="Yan M."/>
            <person name="Riley R."/>
            <person name="Champramary S."/>
            <person name="Plett K.L."/>
            <person name="Tsai I.J."/>
            <person name="Slot J."/>
            <person name="Sipos G."/>
            <person name="Plett J."/>
            <person name="Nagy L.G."/>
            <person name="Grigoriev I.V."/>
        </authorList>
    </citation>
    <scope>NUCLEOTIDE SEQUENCE</scope>
    <source>
        <strain evidence="2">FPL87.14</strain>
    </source>
</reference>
<accession>A0AA39N1E9</accession>
<feature type="region of interest" description="Disordered" evidence="1">
    <location>
        <begin position="69"/>
        <end position="88"/>
    </location>
</feature>
<evidence type="ECO:0000313" key="3">
    <source>
        <dbReference type="Proteomes" id="UP001175226"/>
    </source>
</evidence>
<dbReference type="Proteomes" id="UP001175226">
    <property type="component" value="Unassembled WGS sequence"/>
</dbReference>
<name>A0AA39N1E9_9AGAR</name>
<dbReference type="EMBL" id="JAUEPT010000003">
    <property type="protein sequence ID" value="KAK0453948.1"/>
    <property type="molecule type" value="Genomic_DNA"/>
</dbReference>
<keyword evidence="3" id="KW-1185">Reference proteome</keyword>
<sequence length="269" mass="29687">MIIHTWSRRIRASKPITSQYMYSQVRRRIAHLPKTITSNSKLSQLETGGGLTAIPKAPGTKRLNEENGCAAHGDETSRTWASPDSGGKGRFSPITTLSLNSKSQLHSLSCSLTPPYRSGRSYRNLTLPITAAFPHNPWHYGRPRRDLATYPAPSTIYRLGTRPKDSTFDLKCLFAFTVIGRTSGCTLTGLCGCRRTLECSLQLTCHVLALHDLIVDSGVNVLLIGRAGLELRRALSTPGNASSPFASRMDLYICFWEVRSLDPGLRHCD</sequence>
<protein>
    <submittedName>
        <fullName evidence="2">Uncharacterized protein</fullName>
    </submittedName>
</protein>
<gene>
    <name evidence="2" type="ORF">EV421DRAFT_722904</name>
</gene>
<evidence type="ECO:0000256" key="1">
    <source>
        <dbReference type="SAM" id="MobiDB-lite"/>
    </source>
</evidence>
<organism evidence="2 3">
    <name type="scientific">Armillaria borealis</name>
    <dbReference type="NCBI Taxonomy" id="47425"/>
    <lineage>
        <taxon>Eukaryota</taxon>
        <taxon>Fungi</taxon>
        <taxon>Dikarya</taxon>
        <taxon>Basidiomycota</taxon>
        <taxon>Agaricomycotina</taxon>
        <taxon>Agaricomycetes</taxon>
        <taxon>Agaricomycetidae</taxon>
        <taxon>Agaricales</taxon>
        <taxon>Marasmiineae</taxon>
        <taxon>Physalacriaceae</taxon>
        <taxon>Armillaria</taxon>
    </lineage>
</organism>
<dbReference type="AlphaFoldDB" id="A0AA39N1E9"/>
<proteinExistence type="predicted"/>